<evidence type="ECO:0000256" key="3">
    <source>
        <dbReference type="ARBA" id="ARBA00022679"/>
    </source>
</evidence>
<dbReference type="AlphaFoldDB" id="A0A2H6NIM8"/>
<keyword evidence="8" id="KW-0460">Magnesium</keyword>
<dbReference type="EMBL" id="IACI01091805">
    <property type="protein sequence ID" value="LAA31468.1"/>
    <property type="molecule type" value="Transcribed_RNA"/>
</dbReference>
<sequence>MSASSSDDFLQLVSGTKIMFGSLPLTHRYGGHQFGSWAGQLGDGRAHLIGIYTNRFGSRWELQLKGSGRTPYSRRGDGRAVLRSSIREFLGSEAMHYLGIPTSRAASLVVSDDNIWRDQFYNGNIKKERGAIVLRVAKSWFRIGSLEILAQSGELDLLRMLLDMVIKEHFPKININDSNKYLAFFSQVVSETAHLIGLWMSVGFAHGVCNTDNFSLLSITIDYGPFGFMDSYNPDFVPNTSDDEGRYKIGNQANVGMFNLNKLLKALNPLFSPRQKQLAAQILEGYPQQYYKGFVELFKTKLGLLGENEDDDYLIAFLLKLMEDSRADFTMTFRQLSEISEDKLKDLNIPKEFWALQDIAKHKNFSTWIAMYLLRLKGNVGDSDSERRRRMSSVNPRYVLRNWMAESAVQKAEINDFSEVRFLQQVFQHPFLVQTLAERAGYAQHPPTWAEDVKVSCSS</sequence>
<dbReference type="Pfam" id="PF02696">
    <property type="entry name" value="SelO"/>
    <property type="match status" value="1"/>
</dbReference>
<protein>
    <recommendedName>
        <fullName evidence="9">Selenoprotein O</fullName>
    </recommendedName>
</protein>
<reference evidence="10" key="1">
    <citation type="submission" date="2017-07" db="EMBL/GenBank/DDBJ databases">
        <authorList>
            <person name="Mikheyev A."/>
            <person name="Grau M."/>
        </authorList>
    </citation>
    <scope>NUCLEOTIDE SEQUENCE</scope>
    <source>
        <tissue evidence="10">Venom_gland</tissue>
    </source>
</reference>
<name>A0A2H6NIM8_9SAUR</name>
<accession>A0A2H6NIM8</accession>
<proteinExistence type="inferred from homology"/>
<evidence type="ECO:0000313" key="10">
    <source>
        <dbReference type="EMBL" id="LAA31468.1"/>
    </source>
</evidence>
<dbReference type="NCBIfam" id="NF000658">
    <property type="entry name" value="PRK00029.1"/>
    <property type="match status" value="1"/>
</dbReference>
<comment type="cofactor">
    <cofactor evidence="1">
        <name>Mg(2+)</name>
        <dbReference type="ChEBI" id="CHEBI:18420"/>
    </cofactor>
</comment>
<dbReference type="HAMAP" id="MF_00692">
    <property type="entry name" value="SelO"/>
    <property type="match status" value="1"/>
</dbReference>
<evidence type="ECO:0000256" key="1">
    <source>
        <dbReference type="ARBA" id="ARBA00001946"/>
    </source>
</evidence>
<keyword evidence="6" id="KW-0547">Nucleotide-binding</keyword>
<dbReference type="InterPro" id="IPR003846">
    <property type="entry name" value="SelO"/>
</dbReference>
<dbReference type="PANTHER" id="PTHR12153">
    <property type="entry name" value="SELENOPROTEIN O"/>
    <property type="match status" value="1"/>
</dbReference>
<evidence type="ECO:0000256" key="9">
    <source>
        <dbReference type="ARBA" id="ARBA00031547"/>
    </source>
</evidence>
<dbReference type="GO" id="GO:0016779">
    <property type="term" value="F:nucleotidyltransferase activity"/>
    <property type="evidence" value="ECO:0007669"/>
    <property type="project" value="UniProtKB-KW"/>
</dbReference>
<evidence type="ECO:0000256" key="4">
    <source>
        <dbReference type="ARBA" id="ARBA00022695"/>
    </source>
</evidence>
<keyword evidence="4" id="KW-0548">Nucleotidyltransferase</keyword>
<keyword evidence="3" id="KW-0808">Transferase</keyword>
<dbReference type="GO" id="GO:0005524">
    <property type="term" value="F:ATP binding"/>
    <property type="evidence" value="ECO:0007669"/>
    <property type="project" value="UniProtKB-KW"/>
</dbReference>
<comment type="similarity">
    <text evidence="2">Belongs to the SELO family.</text>
</comment>
<dbReference type="GO" id="GO:0046872">
    <property type="term" value="F:metal ion binding"/>
    <property type="evidence" value="ECO:0007669"/>
    <property type="project" value="UniProtKB-KW"/>
</dbReference>
<evidence type="ECO:0000256" key="2">
    <source>
        <dbReference type="ARBA" id="ARBA00009747"/>
    </source>
</evidence>
<keyword evidence="7" id="KW-0067">ATP-binding</keyword>
<evidence type="ECO:0000256" key="8">
    <source>
        <dbReference type="ARBA" id="ARBA00022842"/>
    </source>
</evidence>
<reference evidence="10" key="2">
    <citation type="submission" date="2017-12" db="EMBL/GenBank/DDBJ databases">
        <title>Coralsnake Venomics: Analyses of Venom Gland Transcriptomes and Proteomes of Six Brazilian Taxa.</title>
        <authorList>
            <person name="Aird S.D."/>
            <person name="Jorge da Silva N."/>
            <person name="Qiu L."/>
            <person name="Villar-Briones A."/>
            <person name="Aparecida-Saddi V."/>
            <person name="Campos-Telles M.P."/>
            <person name="Grau M."/>
            <person name="Mikheyev A.S."/>
        </authorList>
    </citation>
    <scope>NUCLEOTIDE SEQUENCE</scope>
    <source>
        <tissue evidence="10">Venom_gland</tissue>
    </source>
</reference>
<dbReference type="PANTHER" id="PTHR12153:SF18">
    <property type="entry name" value="SELENOPROTEIN O"/>
    <property type="match status" value="1"/>
</dbReference>
<evidence type="ECO:0000256" key="7">
    <source>
        <dbReference type="ARBA" id="ARBA00022840"/>
    </source>
</evidence>
<organism evidence="10">
    <name type="scientific">Micrurus carvalhoi</name>
    <dbReference type="NCBI Taxonomy" id="3147026"/>
    <lineage>
        <taxon>Eukaryota</taxon>
        <taxon>Metazoa</taxon>
        <taxon>Chordata</taxon>
        <taxon>Craniata</taxon>
        <taxon>Vertebrata</taxon>
        <taxon>Euteleostomi</taxon>
        <taxon>Lepidosauria</taxon>
        <taxon>Squamata</taxon>
        <taxon>Bifurcata</taxon>
        <taxon>Unidentata</taxon>
        <taxon>Episquamata</taxon>
        <taxon>Toxicofera</taxon>
        <taxon>Serpentes</taxon>
        <taxon>Colubroidea</taxon>
        <taxon>Elapidae</taxon>
        <taxon>Elapinae</taxon>
        <taxon>Micrurus</taxon>
    </lineage>
</organism>
<evidence type="ECO:0000256" key="5">
    <source>
        <dbReference type="ARBA" id="ARBA00022723"/>
    </source>
</evidence>
<keyword evidence="5" id="KW-0479">Metal-binding</keyword>
<evidence type="ECO:0000256" key="6">
    <source>
        <dbReference type="ARBA" id="ARBA00022741"/>
    </source>
</evidence>